<keyword evidence="4" id="KW-1185">Reference proteome</keyword>
<feature type="compositionally biased region" description="Basic and acidic residues" evidence="2">
    <location>
        <begin position="137"/>
        <end position="154"/>
    </location>
</feature>
<feature type="compositionally biased region" description="Basic residues" evidence="2">
    <location>
        <begin position="26"/>
        <end position="38"/>
    </location>
</feature>
<feature type="compositionally biased region" description="Basic residues" evidence="2">
    <location>
        <begin position="177"/>
        <end position="191"/>
    </location>
</feature>
<feature type="region of interest" description="Disordered" evidence="2">
    <location>
        <begin position="362"/>
        <end position="431"/>
    </location>
</feature>
<protein>
    <recommendedName>
        <fullName evidence="5">Serine/arginine repetitive matrix protein 1</fullName>
    </recommendedName>
</protein>
<reference evidence="3" key="1">
    <citation type="submission" date="2016-12" db="EMBL/GenBank/DDBJ databases">
        <title>The genomes of Aspergillus section Nigri reveals drivers in fungal speciation.</title>
        <authorList>
            <consortium name="DOE Joint Genome Institute"/>
            <person name="Vesth T.C."/>
            <person name="Nybo J."/>
            <person name="Theobald S."/>
            <person name="Brandl J."/>
            <person name="Frisvad J.C."/>
            <person name="Nielsen K.F."/>
            <person name="Lyhne E.K."/>
            <person name="Kogle M.E."/>
            <person name="Kuo A."/>
            <person name="Riley R."/>
            <person name="Clum A."/>
            <person name="Nolan M."/>
            <person name="Lipzen A."/>
            <person name="Salamov A."/>
            <person name="Henrissat B."/>
            <person name="Wiebenga A."/>
            <person name="De Vries R.P."/>
            <person name="Grigoriev I.V."/>
            <person name="Mortensen U.H."/>
            <person name="Andersen M.R."/>
            <person name="Baker S.E."/>
        </authorList>
    </citation>
    <scope>NUCLEOTIDE SEQUENCE [LARGE SCALE GENOMIC DNA]</scope>
    <source>
        <strain evidence="3">CBS 113365</strain>
    </source>
</reference>
<dbReference type="EMBL" id="KZ821616">
    <property type="protein sequence ID" value="PYH72518.1"/>
    <property type="molecule type" value="Genomic_DNA"/>
</dbReference>
<dbReference type="OrthoDB" id="5424692at2759"/>
<feature type="coiled-coil region" evidence="1">
    <location>
        <begin position="462"/>
        <end position="489"/>
    </location>
</feature>
<feature type="compositionally biased region" description="Basic and acidic residues" evidence="2">
    <location>
        <begin position="1"/>
        <end position="16"/>
    </location>
</feature>
<gene>
    <name evidence="3" type="ORF">BO88DRAFT_381129</name>
</gene>
<feature type="compositionally biased region" description="Basic residues" evidence="2">
    <location>
        <begin position="53"/>
        <end position="70"/>
    </location>
</feature>
<proteinExistence type="predicted"/>
<dbReference type="RefSeq" id="XP_025566312.1">
    <property type="nucleotide sequence ID" value="XM_025704563.1"/>
</dbReference>
<name>A0A319CB34_ASPVC</name>
<feature type="compositionally biased region" description="Basic and acidic residues" evidence="2">
    <location>
        <begin position="276"/>
        <end position="287"/>
    </location>
</feature>
<evidence type="ECO:0000256" key="2">
    <source>
        <dbReference type="SAM" id="MobiDB-lite"/>
    </source>
</evidence>
<sequence>MDWDRSRRFDDLRGGESYRPGAPRAYIRRSRSPPRVHSPRLVADTWVPSHGRTYGRVRSRSPPAPRRRLSRSPSFYRGEVGMGAFSKPCPSPRRFSPRRGDVRNRSPHQASWRSRSPYGESRQRDISWSRSNHKRPRDISPRSHDYRFSRRERNQPPGDIYTKPDIPFRDSGNRPPPPHRSRSPFHGGRRERHLDIPINKKRRSVSPKGASPMRTSASGSLPNSRRSSPFTERPNLNSSNAPSRSPTHPNPPRCLSRTSDQSSSREERACSVSRKPAPEEPRHRSPAPERPMGNGQGFGSVRAQQRVPEAPRLPPGQPDTYQSRNVPVQPKAYSHVLQGQTPPSGPSHGSKVMLQNRGSNISLLSAPTRPRGGPSFKESSSWAASPVRRGPASTGLHGSPPTGPRSSIMSTGPGVELPRPHPSRQGSVTGPSYPPRFPRHLSHLAGLRQIIPEGKIIPTALDIALEKRLSQLEADKDRLFEQIADSQKLRRAGIRDWDRLDRESSICALKSELAEGHLQRIADGEGVHAGAMF</sequence>
<dbReference type="Proteomes" id="UP000248405">
    <property type="component" value="Unassembled WGS sequence"/>
</dbReference>
<organism evidence="3 4">
    <name type="scientific">Aspergillus vadensis (strain CBS 113365 / IMI 142717 / IBT 24658)</name>
    <dbReference type="NCBI Taxonomy" id="1448311"/>
    <lineage>
        <taxon>Eukaryota</taxon>
        <taxon>Fungi</taxon>
        <taxon>Dikarya</taxon>
        <taxon>Ascomycota</taxon>
        <taxon>Pezizomycotina</taxon>
        <taxon>Eurotiomycetes</taxon>
        <taxon>Eurotiomycetidae</taxon>
        <taxon>Eurotiales</taxon>
        <taxon>Aspergillaceae</taxon>
        <taxon>Aspergillus</taxon>
        <taxon>Aspergillus subgen. Circumdati</taxon>
    </lineage>
</organism>
<dbReference type="GeneID" id="37209155"/>
<keyword evidence="1" id="KW-0175">Coiled coil</keyword>
<evidence type="ECO:0000313" key="4">
    <source>
        <dbReference type="Proteomes" id="UP000248405"/>
    </source>
</evidence>
<feature type="region of interest" description="Disordered" evidence="2">
    <location>
        <begin position="1"/>
        <end position="331"/>
    </location>
</feature>
<evidence type="ECO:0000256" key="1">
    <source>
        <dbReference type="SAM" id="Coils"/>
    </source>
</evidence>
<accession>A0A319CB34</accession>
<feature type="compositionally biased region" description="Polar residues" evidence="2">
    <location>
        <begin position="213"/>
        <end position="247"/>
    </location>
</feature>
<evidence type="ECO:0000313" key="3">
    <source>
        <dbReference type="EMBL" id="PYH72518.1"/>
    </source>
</evidence>
<evidence type="ECO:0008006" key="5">
    <source>
        <dbReference type="Google" id="ProtNLM"/>
    </source>
</evidence>
<dbReference type="AlphaFoldDB" id="A0A319CB34"/>